<accession>A0A9D1MLR1</accession>
<proteinExistence type="predicted"/>
<feature type="signal peptide" evidence="1">
    <location>
        <begin position="1"/>
        <end position="20"/>
    </location>
</feature>
<name>A0A9D1MLR1_9FIRM</name>
<keyword evidence="1" id="KW-0732">Signal</keyword>
<comment type="caution">
    <text evidence="2">The sequence shown here is derived from an EMBL/GenBank/DDBJ whole genome shotgun (WGS) entry which is preliminary data.</text>
</comment>
<evidence type="ECO:0000313" key="2">
    <source>
        <dbReference type="EMBL" id="HIU62621.1"/>
    </source>
</evidence>
<sequence length="397" mass="41772">MKKIVIVAIICLLVLVAVLAACTKAPNDLLSERYTDLAADASYAAASGESIRPSERKGEGDGGFSLLLSEKRTFNSALIGASGDATFTLSADGEVFYSGGSGYAVFQSVSADKIDISVKSEGKWSVDSLGLYYAPAQSEKMTVFADAEKLLAGGYQSSYFDNAERVIMRAGLAYDPYGTVSFKEGEGYFAAAVSALKALLLSSKSPSAAIVAQADVVDSAEASGLPDIAHMRYSALRTSARATAANLLSAAGKFGLQGIHLDIADEDAQATTIYYLGDFAEKFKSISSSSQLLVSMRLNGAFKRSEDTSAFFAKIFRDNMTGVNFLDGILLSPDEISLDGAAEFCLLSSSFQTILRIDCSQSNADQAAAFASDCGASVALDAPDEKVLSALDTIFSR</sequence>
<reference evidence="2" key="1">
    <citation type="submission" date="2020-10" db="EMBL/GenBank/DDBJ databases">
        <authorList>
            <person name="Gilroy R."/>
        </authorList>
    </citation>
    <scope>NUCLEOTIDE SEQUENCE</scope>
    <source>
        <strain evidence="2">9366</strain>
    </source>
</reference>
<dbReference type="AlphaFoldDB" id="A0A9D1MLR1"/>
<gene>
    <name evidence="2" type="ORF">IAB07_02490</name>
</gene>
<evidence type="ECO:0000313" key="3">
    <source>
        <dbReference type="Proteomes" id="UP000824145"/>
    </source>
</evidence>
<organism evidence="2 3">
    <name type="scientific">Candidatus Caccalectryoclostridium excrementigallinarum</name>
    <dbReference type="NCBI Taxonomy" id="2840710"/>
    <lineage>
        <taxon>Bacteria</taxon>
        <taxon>Bacillati</taxon>
        <taxon>Bacillota</taxon>
        <taxon>Clostridia</taxon>
        <taxon>Christensenellales</taxon>
        <taxon>Christensenellaceae</taxon>
        <taxon>Christensenellaceae incertae sedis</taxon>
        <taxon>Candidatus Caccalectryoclostridium</taxon>
    </lineage>
</organism>
<dbReference type="Proteomes" id="UP000824145">
    <property type="component" value="Unassembled WGS sequence"/>
</dbReference>
<dbReference type="EMBL" id="DVNJ01000014">
    <property type="protein sequence ID" value="HIU62621.1"/>
    <property type="molecule type" value="Genomic_DNA"/>
</dbReference>
<reference evidence="2" key="2">
    <citation type="journal article" date="2021" name="PeerJ">
        <title>Extensive microbial diversity within the chicken gut microbiome revealed by metagenomics and culture.</title>
        <authorList>
            <person name="Gilroy R."/>
            <person name="Ravi A."/>
            <person name="Getino M."/>
            <person name="Pursley I."/>
            <person name="Horton D.L."/>
            <person name="Alikhan N.F."/>
            <person name="Baker D."/>
            <person name="Gharbi K."/>
            <person name="Hall N."/>
            <person name="Watson M."/>
            <person name="Adriaenssens E.M."/>
            <person name="Foster-Nyarko E."/>
            <person name="Jarju S."/>
            <person name="Secka A."/>
            <person name="Antonio M."/>
            <person name="Oren A."/>
            <person name="Chaudhuri R.R."/>
            <person name="La Ragione R."/>
            <person name="Hildebrand F."/>
            <person name="Pallen M.J."/>
        </authorList>
    </citation>
    <scope>NUCLEOTIDE SEQUENCE</scope>
    <source>
        <strain evidence="2">9366</strain>
    </source>
</reference>
<feature type="chain" id="PRO_5038430416" evidence="1">
    <location>
        <begin position="21"/>
        <end position="397"/>
    </location>
</feature>
<protein>
    <submittedName>
        <fullName evidence="2">Uncharacterized protein</fullName>
    </submittedName>
</protein>
<evidence type="ECO:0000256" key="1">
    <source>
        <dbReference type="SAM" id="SignalP"/>
    </source>
</evidence>
<dbReference type="PROSITE" id="PS51257">
    <property type="entry name" value="PROKAR_LIPOPROTEIN"/>
    <property type="match status" value="1"/>
</dbReference>